<organism evidence="1 2">
    <name type="scientific">Roseinatronobacter alkalisoli</name>
    <dbReference type="NCBI Taxonomy" id="3028235"/>
    <lineage>
        <taxon>Bacteria</taxon>
        <taxon>Pseudomonadati</taxon>
        <taxon>Pseudomonadota</taxon>
        <taxon>Alphaproteobacteria</taxon>
        <taxon>Rhodobacterales</taxon>
        <taxon>Paracoccaceae</taxon>
        <taxon>Roseinatronobacter</taxon>
    </lineage>
</organism>
<dbReference type="SUPFAM" id="SSF47226">
    <property type="entry name" value="Histidine-containing phosphotransfer domain, HPT domain"/>
    <property type="match status" value="1"/>
</dbReference>
<protein>
    <recommendedName>
        <fullName evidence="3">Hpt domain-containing protein</fullName>
    </recommendedName>
</protein>
<name>A0ABT5T8Y8_9RHOB</name>
<proteinExistence type="predicted"/>
<reference evidence="1" key="1">
    <citation type="submission" date="2023-02" db="EMBL/GenBank/DDBJ databases">
        <title>Description of Roseinatronobacter alkalisoli sp. nov., an alkaliphilic bacerium isolated from soda soil.</title>
        <authorList>
            <person name="Wei W."/>
        </authorList>
    </citation>
    <scope>NUCLEOTIDE SEQUENCE</scope>
    <source>
        <strain evidence="1">HJB301</strain>
    </source>
</reference>
<accession>A0ABT5T8Y8</accession>
<dbReference type="Proteomes" id="UP001431784">
    <property type="component" value="Unassembled WGS sequence"/>
</dbReference>
<dbReference type="EMBL" id="JAQZSM010000008">
    <property type="protein sequence ID" value="MDD7971587.1"/>
    <property type="molecule type" value="Genomic_DNA"/>
</dbReference>
<evidence type="ECO:0000313" key="2">
    <source>
        <dbReference type="Proteomes" id="UP001431784"/>
    </source>
</evidence>
<comment type="caution">
    <text evidence="1">The sequence shown here is derived from an EMBL/GenBank/DDBJ whole genome shotgun (WGS) entry which is preliminary data.</text>
</comment>
<evidence type="ECO:0008006" key="3">
    <source>
        <dbReference type="Google" id="ProtNLM"/>
    </source>
</evidence>
<dbReference type="RefSeq" id="WP_274352268.1">
    <property type="nucleotide sequence ID" value="NZ_JAQZSM010000008.1"/>
</dbReference>
<dbReference type="InterPro" id="IPR036641">
    <property type="entry name" value="HPT_dom_sf"/>
</dbReference>
<sequence>MGKIVQLRQREAIAVDSSHIAAMFRHMGAVQAEMAIITTMEHLTARLRKIESSISAGTLDQVPSDLHAAREHAEEIGLISLAAILDQLETACQQQDTTAAHALWHRATRVGDSSFVDLWQLPLLQM</sequence>
<evidence type="ECO:0000313" key="1">
    <source>
        <dbReference type="EMBL" id="MDD7971587.1"/>
    </source>
</evidence>
<gene>
    <name evidence="1" type="ORF">PUT78_10770</name>
</gene>
<keyword evidence="2" id="KW-1185">Reference proteome</keyword>